<feature type="compositionally biased region" description="Low complexity" evidence="1">
    <location>
        <begin position="76"/>
        <end position="88"/>
    </location>
</feature>
<evidence type="ECO:0000313" key="3">
    <source>
        <dbReference type="Proteomes" id="UP000521943"/>
    </source>
</evidence>
<evidence type="ECO:0000313" key="2">
    <source>
        <dbReference type="EMBL" id="KAF6766192.1"/>
    </source>
</evidence>
<proteinExistence type="predicted"/>
<gene>
    <name evidence="2" type="ORF">DFP72DRAFT_9744</name>
</gene>
<dbReference type="Proteomes" id="UP000521943">
    <property type="component" value="Unassembled WGS sequence"/>
</dbReference>
<protein>
    <submittedName>
        <fullName evidence="2">Uncharacterized protein</fullName>
    </submittedName>
</protein>
<comment type="caution">
    <text evidence="2">The sequence shown here is derived from an EMBL/GenBank/DDBJ whole genome shotgun (WGS) entry which is preliminary data.</text>
</comment>
<feature type="region of interest" description="Disordered" evidence="1">
    <location>
        <begin position="146"/>
        <end position="166"/>
    </location>
</feature>
<feature type="compositionally biased region" description="Low complexity" evidence="1">
    <location>
        <begin position="44"/>
        <end position="55"/>
    </location>
</feature>
<sequence>MINVTSMPNLDCEDEKPQKASKSITEASQWRARPVVPVVPSPSPSRSQSSVASTSKVTLDSASSWISNDSGTDRPSSATSATSTYSETPQSKPILLPEFFYRHSSLDSTPGADKRPTNAASVPSAASQGQSTHFLSQYEPKVDLNGRSMIYPTDSKPRVRPAEKRKRERVHIYYDKHKQSLVPRREAVRENLKRVAYLKSKSQGYKGTEEEHDQFVDYAALTLQAVEKPGQSYKSPWLRI</sequence>
<dbReference type="EMBL" id="JACGCI010000001">
    <property type="protein sequence ID" value="KAF6766192.1"/>
    <property type="molecule type" value="Genomic_DNA"/>
</dbReference>
<reference evidence="2 3" key="1">
    <citation type="submission" date="2020-07" db="EMBL/GenBank/DDBJ databases">
        <title>Comparative genomics of pyrophilous fungi reveals a link between fire events and developmental genes.</title>
        <authorList>
            <consortium name="DOE Joint Genome Institute"/>
            <person name="Steindorff A.S."/>
            <person name="Carver A."/>
            <person name="Calhoun S."/>
            <person name="Stillman K."/>
            <person name="Liu H."/>
            <person name="Lipzen A."/>
            <person name="Pangilinan J."/>
            <person name="Labutti K."/>
            <person name="Bruns T.D."/>
            <person name="Grigoriev I.V."/>
        </authorList>
    </citation>
    <scope>NUCLEOTIDE SEQUENCE [LARGE SCALE GENOMIC DNA]</scope>
    <source>
        <strain evidence="2 3">CBS 144469</strain>
    </source>
</reference>
<feature type="compositionally biased region" description="Polar residues" evidence="1">
    <location>
        <begin position="56"/>
        <end position="75"/>
    </location>
</feature>
<feature type="compositionally biased region" description="Polar residues" evidence="1">
    <location>
        <begin position="118"/>
        <end position="133"/>
    </location>
</feature>
<keyword evidence="3" id="KW-1185">Reference proteome</keyword>
<feature type="region of interest" description="Disordered" evidence="1">
    <location>
        <begin position="105"/>
        <end position="133"/>
    </location>
</feature>
<organism evidence="2 3">
    <name type="scientific">Ephemerocybe angulata</name>
    <dbReference type="NCBI Taxonomy" id="980116"/>
    <lineage>
        <taxon>Eukaryota</taxon>
        <taxon>Fungi</taxon>
        <taxon>Dikarya</taxon>
        <taxon>Basidiomycota</taxon>
        <taxon>Agaricomycotina</taxon>
        <taxon>Agaricomycetes</taxon>
        <taxon>Agaricomycetidae</taxon>
        <taxon>Agaricales</taxon>
        <taxon>Agaricineae</taxon>
        <taxon>Psathyrellaceae</taxon>
        <taxon>Ephemerocybe</taxon>
    </lineage>
</organism>
<dbReference type="AlphaFoldDB" id="A0A8H6IKJ5"/>
<evidence type="ECO:0000256" key="1">
    <source>
        <dbReference type="SAM" id="MobiDB-lite"/>
    </source>
</evidence>
<name>A0A8H6IKJ5_9AGAR</name>
<accession>A0A8H6IKJ5</accession>
<feature type="region of interest" description="Disordered" evidence="1">
    <location>
        <begin position="1"/>
        <end position="91"/>
    </location>
</feature>